<feature type="domain" description="DUF4124" evidence="2">
    <location>
        <begin position="11"/>
        <end position="63"/>
    </location>
</feature>
<dbReference type="RefSeq" id="WP_107284712.1">
    <property type="nucleotide sequence ID" value="NZ_PYMC01000016.1"/>
</dbReference>
<evidence type="ECO:0000313" key="4">
    <source>
        <dbReference type="Proteomes" id="UP000240904"/>
    </source>
</evidence>
<keyword evidence="4" id="KW-1185">Reference proteome</keyword>
<feature type="chain" id="PRO_5015537867" evidence="1">
    <location>
        <begin position="22"/>
        <end position="184"/>
    </location>
</feature>
<protein>
    <submittedName>
        <fullName evidence="3">DUF4124 domain-containing protein</fullName>
    </submittedName>
</protein>
<name>A0A2T3MTW1_9GAMM</name>
<comment type="caution">
    <text evidence="3">The sequence shown here is derived from an EMBL/GenBank/DDBJ whole genome shotgun (WGS) entry which is preliminary data.</text>
</comment>
<sequence length="184" mass="19988">MHIPFILITLLSLLISPALQATTIYSWIDCDGVVHFSDQPTDKATVYQFDSLPSAASAASPTTSALIPSESTKTPDAAPAASIRLLSPMHEQTLRDNEGIIAISAIANRKMDQGHNVQLLLDGKAYGHPQSSLSWHLINIERGSHQLQVQLLKYGKVIASSKSITVYLHQASVIQRKPPAIKTK</sequence>
<accession>A0A2T3MTW1</accession>
<dbReference type="InterPro" id="IPR025392">
    <property type="entry name" value="DUF4124"/>
</dbReference>
<dbReference type="Proteomes" id="UP000240904">
    <property type="component" value="Unassembled WGS sequence"/>
</dbReference>
<gene>
    <name evidence="3" type="ORF">C9I89_18005</name>
</gene>
<proteinExistence type="predicted"/>
<reference evidence="3 4" key="1">
    <citation type="submission" date="2018-03" db="EMBL/GenBank/DDBJ databases">
        <title>Whole genome sequencing of Histamine producing bacteria.</title>
        <authorList>
            <person name="Butler K."/>
        </authorList>
    </citation>
    <scope>NUCLEOTIDE SEQUENCE [LARGE SCALE GENOMIC DNA]</scope>
    <source>
        <strain evidence="3 4">DSM 16190</strain>
    </source>
</reference>
<organism evidence="3 4">
    <name type="scientific">Photobacterium lipolyticum</name>
    <dbReference type="NCBI Taxonomy" id="266810"/>
    <lineage>
        <taxon>Bacteria</taxon>
        <taxon>Pseudomonadati</taxon>
        <taxon>Pseudomonadota</taxon>
        <taxon>Gammaproteobacteria</taxon>
        <taxon>Vibrionales</taxon>
        <taxon>Vibrionaceae</taxon>
        <taxon>Photobacterium</taxon>
    </lineage>
</organism>
<feature type="signal peptide" evidence="1">
    <location>
        <begin position="1"/>
        <end position="21"/>
    </location>
</feature>
<evidence type="ECO:0000259" key="2">
    <source>
        <dbReference type="Pfam" id="PF13511"/>
    </source>
</evidence>
<dbReference type="Pfam" id="PF13511">
    <property type="entry name" value="DUF4124"/>
    <property type="match status" value="1"/>
</dbReference>
<evidence type="ECO:0000313" key="3">
    <source>
        <dbReference type="EMBL" id="PSW03392.1"/>
    </source>
</evidence>
<evidence type="ECO:0000256" key="1">
    <source>
        <dbReference type="SAM" id="SignalP"/>
    </source>
</evidence>
<keyword evidence="1" id="KW-0732">Signal</keyword>
<dbReference type="EMBL" id="PYMC01000016">
    <property type="protein sequence ID" value="PSW03392.1"/>
    <property type="molecule type" value="Genomic_DNA"/>
</dbReference>
<dbReference type="OrthoDB" id="7062774at2"/>
<dbReference type="AlphaFoldDB" id="A0A2T3MTW1"/>